<proteinExistence type="evidence at transcript level"/>
<protein>
    <submittedName>
        <fullName evidence="1">AT5g26290/F9D12_6</fullName>
    </submittedName>
</protein>
<evidence type="ECO:0000313" key="1">
    <source>
        <dbReference type="EMBL" id="AAK62608.1"/>
    </source>
</evidence>
<organism evidence="1">
    <name type="scientific">Arabidopsis thaliana</name>
    <name type="common">Mouse-ear cress</name>
    <dbReference type="NCBI Taxonomy" id="3702"/>
    <lineage>
        <taxon>Eukaryota</taxon>
        <taxon>Viridiplantae</taxon>
        <taxon>Streptophyta</taxon>
        <taxon>Embryophyta</taxon>
        <taxon>Tracheophyta</taxon>
        <taxon>Spermatophyta</taxon>
        <taxon>Magnoliopsida</taxon>
        <taxon>eudicotyledons</taxon>
        <taxon>Gunneridae</taxon>
        <taxon>Pentapetalae</taxon>
        <taxon>rosids</taxon>
        <taxon>malvids</taxon>
        <taxon>Brassicales</taxon>
        <taxon>Brassicaceae</taxon>
        <taxon>Camelineae</taxon>
        <taxon>Arabidopsis</taxon>
    </lineage>
</organism>
<dbReference type="AlphaFoldDB" id="Q94BY5"/>
<sequence length="87" mass="10006">MRQKSWVTDNLFLNQHSTTGTMGTVSRTLVHLVLRSTSLNQPNKKRKSHSYQTLQTMFSLGRYFISLPWKIKSISLTSFLLETDTGN</sequence>
<dbReference type="EMBL" id="AY039553">
    <property type="protein sequence ID" value="AAK62608.1"/>
    <property type="molecule type" value="mRNA"/>
</dbReference>
<accession>Q94BY5</accession>
<name>Q94BY5_ARATH</name>
<reference evidence="1" key="1">
    <citation type="submission" date="2001-06" db="EMBL/GenBank/DDBJ databases">
        <title>Arabidopsis cDNA clones.</title>
        <authorList>
            <person name="Kim C.J."/>
            <person name="Chen H."/>
            <person name="Cheuk R."/>
            <person name="Koesema E."/>
            <person name="Meyers M.C."/>
            <person name="Banh J."/>
            <person name="Bowser L."/>
            <person name="Carninci P."/>
            <person name="Dale J.M."/>
            <person name="Gibson H.A."/>
            <person name="Goldsmith A.D."/>
            <person name="Hayashizaki Y."/>
            <person name="Ishida J."/>
            <person name="Jiang P.X."/>
            <person name="Jones T."/>
            <person name="Kamiya A."/>
            <person name="Karlin-Neumann G."/>
            <person name="Kawai J."/>
            <person name="Lam B."/>
            <person name="Lee J.M."/>
            <person name="Lin J."/>
            <person name="Liu S.X."/>
            <person name="Miranda M."/>
            <person name="Narusaka M."/>
            <person name="Nguyen M."/>
            <person name="Onodera C.S."/>
            <person name="Palm C.J."/>
            <person name="Pham P.K."/>
            <person name="Quach H.L."/>
            <person name="Sakurai T."/>
            <person name="Satou M."/>
            <person name="Seki M."/>
            <person name="Southwick A."/>
            <person name="Tang C.C."/>
            <person name="Toriumi M."/>
            <person name="Yamada K."/>
            <person name="Yu G."/>
            <person name="Yu S."/>
            <person name="Shinozaki K."/>
            <person name="Davis R.W."/>
            <person name="Theologis A."/>
            <person name="Ecker J.R."/>
        </authorList>
    </citation>
    <scope>NUCLEOTIDE SEQUENCE</scope>
</reference>